<accession>A0ACC1BEG1</accession>
<dbReference type="Proteomes" id="UP001164250">
    <property type="component" value="Chromosome 5"/>
</dbReference>
<protein>
    <submittedName>
        <fullName evidence="1">Uncharacterized protein</fullName>
    </submittedName>
</protein>
<organism evidence="1 2">
    <name type="scientific">Pistacia atlantica</name>
    <dbReference type="NCBI Taxonomy" id="434234"/>
    <lineage>
        <taxon>Eukaryota</taxon>
        <taxon>Viridiplantae</taxon>
        <taxon>Streptophyta</taxon>
        <taxon>Embryophyta</taxon>
        <taxon>Tracheophyta</taxon>
        <taxon>Spermatophyta</taxon>
        <taxon>Magnoliopsida</taxon>
        <taxon>eudicotyledons</taxon>
        <taxon>Gunneridae</taxon>
        <taxon>Pentapetalae</taxon>
        <taxon>rosids</taxon>
        <taxon>malvids</taxon>
        <taxon>Sapindales</taxon>
        <taxon>Anacardiaceae</taxon>
        <taxon>Pistacia</taxon>
    </lineage>
</organism>
<sequence length="80" mass="9144">MTNTAEEQHPVKAFGWAANDSSGYLSPFNFFKRETGDEDVRFKVLYYGICHSDLHSIKNELGNSIYPMVPRYASLIHPSF</sequence>
<evidence type="ECO:0000313" key="1">
    <source>
        <dbReference type="EMBL" id="KAJ0097329.1"/>
    </source>
</evidence>
<keyword evidence="2" id="KW-1185">Reference proteome</keyword>
<evidence type="ECO:0000313" key="2">
    <source>
        <dbReference type="Proteomes" id="UP001164250"/>
    </source>
</evidence>
<name>A0ACC1BEG1_9ROSI</name>
<dbReference type="EMBL" id="CM047901">
    <property type="protein sequence ID" value="KAJ0097329.1"/>
    <property type="molecule type" value="Genomic_DNA"/>
</dbReference>
<comment type="caution">
    <text evidence="1">The sequence shown here is derived from an EMBL/GenBank/DDBJ whole genome shotgun (WGS) entry which is preliminary data.</text>
</comment>
<proteinExistence type="predicted"/>
<reference evidence="2" key="1">
    <citation type="journal article" date="2023" name="G3 (Bethesda)">
        <title>Genome assembly and association tests identify interacting loci associated with vigor, precocity, and sex in interspecific pistachio rootstocks.</title>
        <authorList>
            <person name="Palmer W."/>
            <person name="Jacygrad E."/>
            <person name="Sagayaradj S."/>
            <person name="Cavanaugh K."/>
            <person name="Han R."/>
            <person name="Bertier L."/>
            <person name="Beede B."/>
            <person name="Kafkas S."/>
            <person name="Golino D."/>
            <person name="Preece J."/>
            <person name="Michelmore R."/>
        </authorList>
    </citation>
    <scope>NUCLEOTIDE SEQUENCE [LARGE SCALE GENOMIC DNA]</scope>
</reference>
<gene>
    <name evidence="1" type="ORF">Patl1_28363</name>
</gene>